<organism evidence="1 2">
    <name type="scientific">Sparassis crispa</name>
    <dbReference type="NCBI Taxonomy" id="139825"/>
    <lineage>
        <taxon>Eukaryota</taxon>
        <taxon>Fungi</taxon>
        <taxon>Dikarya</taxon>
        <taxon>Basidiomycota</taxon>
        <taxon>Agaricomycotina</taxon>
        <taxon>Agaricomycetes</taxon>
        <taxon>Polyporales</taxon>
        <taxon>Sparassidaceae</taxon>
        <taxon>Sparassis</taxon>
    </lineage>
</organism>
<dbReference type="RefSeq" id="XP_027618339.1">
    <property type="nucleotide sequence ID" value="XM_027762538.1"/>
</dbReference>
<accession>A0A401GZ24</accession>
<sequence>MQHVRESIVNFVGILTAGASDNERQQAAAMPNGNIAWASQMLVVTDNSIEVDRSGRYVHRSAMCE</sequence>
<evidence type="ECO:0000313" key="2">
    <source>
        <dbReference type="Proteomes" id="UP000287166"/>
    </source>
</evidence>
<comment type="caution">
    <text evidence="1">The sequence shown here is derived from an EMBL/GenBank/DDBJ whole genome shotgun (WGS) entry which is preliminary data.</text>
</comment>
<dbReference type="EMBL" id="BFAD01000011">
    <property type="protein sequence ID" value="GBE87426.1"/>
    <property type="molecule type" value="Genomic_DNA"/>
</dbReference>
<gene>
    <name evidence="1" type="ORF">SCP_1101020</name>
</gene>
<keyword evidence="2" id="KW-1185">Reference proteome</keyword>
<dbReference type="AlphaFoldDB" id="A0A401GZ24"/>
<dbReference type="InParanoid" id="A0A401GZ24"/>
<proteinExistence type="predicted"/>
<protein>
    <submittedName>
        <fullName evidence="1">Uncharacterized protein</fullName>
    </submittedName>
</protein>
<dbReference type="GeneID" id="38784343"/>
<reference evidence="1 2" key="1">
    <citation type="journal article" date="2018" name="Sci. Rep.">
        <title>Genome sequence of the cauliflower mushroom Sparassis crispa (Hanabiratake) and its association with beneficial usage.</title>
        <authorList>
            <person name="Kiyama R."/>
            <person name="Furutani Y."/>
            <person name="Kawaguchi K."/>
            <person name="Nakanishi T."/>
        </authorList>
    </citation>
    <scope>NUCLEOTIDE SEQUENCE [LARGE SCALE GENOMIC DNA]</scope>
</reference>
<dbReference type="Proteomes" id="UP000287166">
    <property type="component" value="Unassembled WGS sequence"/>
</dbReference>
<evidence type="ECO:0000313" key="1">
    <source>
        <dbReference type="EMBL" id="GBE87426.1"/>
    </source>
</evidence>
<name>A0A401GZ24_9APHY</name>